<evidence type="ECO:0000256" key="3">
    <source>
        <dbReference type="ARBA" id="ARBA00006958"/>
    </source>
</evidence>
<evidence type="ECO:0000256" key="7">
    <source>
        <dbReference type="ARBA" id="ARBA00023242"/>
    </source>
</evidence>
<dbReference type="GO" id="GO:0004518">
    <property type="term" value="F:nuclease activity"/>
    <property type="evidence" value="ECO:0007669"/>
    <property type="project" value="UniProtKB-KW"/>
</dbReference>
<evidence type="ECO:0000259" key="8">
    <source>
        <dbReference type="Pfam" id="PF13359"/>
    </source>
</evidence>
<evidence type="ECO:0000256" key="1">
    <source>
        <dbReference type="ARBA" id="ARBA00001968"/>
    </source>
</evidence>
<dbReference type="GO" id="GO:0005634">
    <property type="term" value="C:nucleus"/>
    <property type="evidence" value="ECO:0007669"/>
    <property type="project" value="UniProtKB-SubCell"/>
</dbReference>
<dbReference type="GO" id="GO:0016787">
    <property type="term" value="F:hydrolase activity"/>
    <property type="evidence" value="ECO:0007669"/>
    <property type="project" value="UniProtKB-KW"/>
</dbReference>
<dbReference type="PANTHER" id="PTHR22930">
    <property type="match status" value="1"/>
</dbReference>
<sequence>MKRRRRRVIKPRIWSRSWVLQRQKQGAYANLCRELEVGDMSAFTNFTRLSPVLFHHLEDLVRPLIQKTNTNYRDCISAGERLMITLRFLATGESFKSLAYLFLMGHSTVAEIIPATCSAIYSVLKDDYLKCPNTTEEWKKVAKGFQDQWQFPNCLGALDGKHISIIPPPSSGSTFYNYKHSFSVVLMGLMDSNYRFLYVDVGCNGRVSDGGVFRGCSLQQSLEQKTANIPDPAPLSGTELLSPYTIVADEAFLLKEYILKPYSSRGLTQEQRIFNYRLSRARRVVENAFGILANHWRVFTTKIHLQPETVDKIVLACTVLHNVLSDQW</sequence>
<dbReference type="InterPro" id="IPR027806">
    <property type="entry name" value="HARBI1_dom"/>
</dbReference>
<dbReference type="Proteomes" id="UP000694546">
    <property type="component" value="Chromosome 15"/>
</dbReference>
<dbReference type="OMA" id="YMEYFNG"/>
<evidence type="ECO:0000313" key="10">
    <source>
        <dbReference type="Proteomes" id="UP000694546"/>
    </source>
</evidence>
<keyword evidence="4" id="KW-0540">Nuclease</keyword>
<keyword evidence="5" id="KW-0479">Metal-binding</keyword>
<dbReference type="AlphaFoldDB" id="A0A8C5CU18"/>
<keyword evidence="7" id="KW-0539">Nucleus</keyword>
<dbReference type="GO" id="GO:0046872">
    <property type="term" value="F:metal ion binding"/>
    <property type="evidence" value="ECO:0007669"/>
    <property type="project" value="UniProtKB-KW"/>
</dbReference>
<evidence type="ECO:0000256" key="4">
    <source>
        <dbReference type="ARBA" id="ARBA00022722"/>
    </source>
</evidence>
<evidence type="ECO:0000256" key="6">
    <source>
        <dbReference type="ARBA" id="ARBA00022801"/>
    </source>
</evidence>
<protein>
    <recommendedName>
        <fullName evidence="8">DDE Tnp4 domain-containing protein</fullName>
    </recommendedName>
</protein>
<dbReference type="Ensembl" id="ENSGMOT00000072191.1">
    <property type="protein sequence ID" value="ENSGMOP00000067273.1"/>
    <property type="gene ID" value="ENSGMOG00000031563.1"/>
</dbReference>
<comment type="similarity">
    <text evidence="3">Belongs to the HARBI1 family.</text>
</comment>
<name>A0A8C5CU18_GADMO</name>
<evidence type="ECO:0000256" key="2">
    <source>
        <dbReference type="ARBA" id="ARBA00004123"/>
    </source>
</evidence>
<feature type="domain" description="DDE Tnp4" evidence="8">
    <location>
        <begin position="158"/>
        <end position="322"/>
    </location>
</feature>
<accession>A0A8C5CU18</accession>
<evidence type="ECO:0000313" key="9">
    <source>
        <dbReference type="Ensembl" id="ENSGMOP00000067273.1"/>
    </source>
</evidence>
<dbReference type="Pfam" id="PF13359">
    <property type="entry name" value="DDE_Tnp_4"/>
    <property type="match status" value="1"/>
</dbReference>
<proteinExistence type="inferred from homology"/>
<organism evidence="9 10">
    <name type="scientific">Gadus morhua</name>
    <name type="common">Atlantic cod</name>
    <dbReference type="NCBI Taxonomy" id="8049"/>
    <lineage>
        <taxon>Eukaryota</taxon>
        <taxon>Metazoa</taxon>
        <taxon>Chordata</taxon>
        <taxon>Craniata</taxon>
        <taxon>Vertebrata</taxon>
        <taxon>Euteleostomi</taxon>
        <taxon>Actinopterygii</taxon>
        <taxon>Neopterygii</taxon>
        <taxon>Teleostei</taxon>
        <taxon>Neoteleostei</taxon>
        <taxon>Acanthomorphata</taxon>
        <taxon>Zeiogadaria</taxon>
        <taxon>Gadariae</taxon>
        <taxon>Gadiformes</taxon>
        <taxon>Gadoidei</taxon>
        <taxon>Gadidae</taxon>
        <taxon>Gadus</taxon>
    </lineage>
</organism>
<dbReference type="GeneTree" id="ENSGT00940000164115"/>
<keyword evidence="10" id="KW-1185">Reference proteome</keyword>
<reference evidence="9" key="2">
    <citation type="submission" date="2025-09" db="UniProtKB">
        <authorList>
            <consortium name="Ensembl"/>
        </authorList>
    </citation>
    <scope>IDENTIFICATION</scope>
</reference>
<comment type="subcellular location">
    <subcellularLocation>
        <location evidence="2">Nucleus</location>
    </subcellularLocation>
</comment>
<keyword evidence="6" id="KW-0378">Hydrolase</keyword>
<dbReference type="PANTHER" id="PTHR22930:SF269">
    <property type="entry name" value="NUCLEASE HARBI1-LIKE PROTEIN"/>
    <property type="match status" value="1"/>
</dbReference>
<evidence type="ECO:0000256" key="5">
    <source>
        <dbReference type="ARBA" id="ARBA00022723"/>
    </source>
</evidence>
<dbReference type="InterPro" id="IPR045249">
    <property type="entry name" value="HARBI1-like"/>
</dbReference>
<comment type="cofactor">
    <cofactor evidence="1">
        <name>a divalent metal cation</name>
        <dbReference type="ChEBI" id="CHEBI:60240"/>
    </cofactor>
</comment>
<reference evidence="9" key="1">
    <citation type="submission" date="2025-08" db="UniProtKB">
        <authorList>
            <consortium name="Ensembl"/>
        </authorList>
    </citation>
    <scope>IDENTIFICATION</scope>
</reference>